<dbReference type="OrthoDB" id="10405585at2759"/>
<keyword evidence="5" id="KW-1185">Reference proteome</keyword>
<dbReference type="AlphaFoldDB" id="A0A8H3INH1"/>
<evidence type="ECO:0000313" key="4">
    <source>
        <dbReference type="EMBL" id="CAF9934432.1"/>
    </source>
</evidence>
<comment type="caution">
    <text evidence="4">The sequence shown here is derived from an EMBL/GenBank/DDBJ whole genome shotgun (WGS) entry which is preliminary data.</text>
</comment>
<keyword evidence="3" id="KW-0732">Signal</keyword>
<feature type="region of interest" description="Disordered" evidence="2">
    <location>
        <begin position="300"/>
        <end position="323"/>
    </location>
</feature>
<reference evidence="4" key="1">
    <citation type="submission" date="2021-03" db="EMBL/GenBank/DDBJ databases">
        <authorList>
            <person name="Tagirdzhanova G."/>
        </authorList>
    </citation>
    <scope>NUCLEOTIDE SEQUENCE</scope>
</reference>
<proteinExistence type="predicted"/>
<evidence type="ECO:0000256" key="1">
    <source>
        <dbReference type="SAM" id="Coils"/>
    </source>
</evidence>
<feature type="coiled-coil region" evidence="1">
    <location>
        <begin position="217"/>
        <end position="279"/>
    </location>
</feature>
<name>A0A8H3INH1_9LECA</name>
<gene>
    <name evidence="4" type="ORF">IMSHALPRED_009717</name>
</gene>
<evidence type="ECO:0000313" key="5">
    <source>
        <dbReference type="Proteomes" id="UP000664534"/>
    </source>
</evidence>
<organism evidence="4 5">
    <name type="scientific">Imshaugia aleurites</name>
    <dbReference type="NCBI Taxonomy" id="172621"/>
    <lineage>
        <taxon>Eukaryota</taxon>
        <taxon>Fungi</taxon>
        <taxon>Dikarya</taxon>
        <taxon>Ascomycota</taxon>
        <taxon>Pezizomycotina</taxon>
        <taxon>Lecanoromycetes</taxon>
        <taxon>OSLEUM clade</taxon>
        <taxon>Lecanoromycetidae</taxon>
        <taxon>Lecanorales</taxon>
        <taxon>Lecanorineae</taxon>
        <taxon>Parmeliaceae</taxon>
        <taxon>Imshaugia</taxon>
    </lineage>
</organism>
<accession>A0A8H3INH1</accession>
<dbReference type="EMBL" id="CAJPDT010000076">
    <property type="protein sequence ID" value="CAF9934432.1"/>
    <property type="molecule type" value="Genomic_DNA"/>
</dbReference>
<protein>
    <submittedName>
        <fullName evidence="4">Uncharacterized protein</fullName>
    </submittedName>
</protein>
<sequence>MLSSLYIASCLCFWFAIASAQVNLAQIIASNEDLQEQSTNADKDVNDVNVVTGLDIAPRVTQDLAGINAALEAVIADAEQVTPTGDGGDESSVTSSFSSVILQRLDQTDERPDLQTGGARHVRPKGDDAYALTLQNITMDQADKEDVDDTMGGALGQIGSAASAQTGLPFQNTPAASSNKRKMAPGLEFGATGGPAKKGGDQASPDDKAMENNQVPLQNAQNALSEATKRAALAERKAADYLQAKDNAERQLHNRSTEAATLTTANQQLIAENQSLKDDFQKLGKHTKNCEKATANAQKEAKHAKGHAEHLIKSQNGQLKSAERRYADAARELKEWKDRYCFVEKPAKEKAGLQKRCSEWQSKAEKAQNEIAALREVLQGQQGTTEVEEDQHIKAEEDQSSIEAEEITHSIKTEEDQIGIKTEEPAHTISPEQIQSTAVTLATAQAATYKKERDTLHRTLLEEVAKNAKLAEWLVLRNAKLAESLGWSADGDGEA</sequence>
<feature type="region of interest" description="Disordered" evidence="2">
    <location>
        <begin position="104"/>
        <end position="127"/>
    </location>
</feature>
<evidence type="ECO:0000256" key="2">
    <source>
        <dbReference type="SAM" id="MobiDB-lite"/>
    </source>
</evidence>
<feature type="region of interest" description="Disordered" evidence="2">
    <location>
        <begin position="165"/>
        <end position="210"/>
    </location>
</feature>
<evidence type="ECO:0000256" key="3">
    <source>
        <dbReference type="SAM" id="SignalP"/>
    </source>
</evidence>
<feature type="chain" id="PRO_5034542447" evidence="3">
    <location>
        <begin position="21"/>
        <end position="495"/>
    </location>
</feature>
<dbReference type="Proteomes" id="UP000664534">
    <property type="component" value="Unassembled WGS sequence"/>
</dbReference>
<feature type="signal peptide" evidence="3">
    <location>
        <begin position="1"/>
        <end position="20"/>
    </location>
</feature>
<feature type="compositionally biased region" description="Basic and acidic residues" evidence="2">
    <location>
        <begin position="300"/>
        <end position="312"/>
    </location>
</feature>
<feature type="compositionally biased region" description="Polar residues" evidence="2">
    <location>
        <begin position="165"/>
        <end position="178"/>
    </location>
</feature>
<keyword evidence="1" id="KW-0175">Coiled coil</keyword>